<comment type="caution">
    <text evidence="9">The sequence shown here is derived from an EMBL/GenBank/DDBJ whole genome shotgun (WGS) entry which is preliminary data.</text>
</comment>
<reference evidence="9" key="2">
    <citation type="submission" date="2021-04" db="EMBL/GenBank/DDBJ databases">
        <authorList>
            <person name="Gilroy R."/>
        </authorList>
    </citation>
    <scope>NUCLEOTIDE SEQUENCE</scope>
    <source>
        <strain evidence="9">ChiBcec18-1249</strain>
    </source>
</reference>
<evidence type="ECO:0000256" key="3">
    <source>
        <dbReference type="ARBA" id="ARBA00022475"/>
    </source>
</evidence>
<dbReference type="Proteomes" id="UP000823824">
    <property type="component" value="Unassembled WGS sequence"/>
</dbReference>
<accession>A0A9D2RSF3</accession>
<dbReference type="InterPro" id="IPR000917">
    <property type="entry name" value="Sulfatase_N"/>
</dbReference>
<feature type="domain" description="Sulfatase N-terminal" evidence="8">
    <location>
        <begin position="257"/>
        <end position="539"/>
    </location>
</feature>
<keyword evidence="3" id="KW-1003">Cell membrane</keyword>
<feature type="transmembrane region" description="Helical" evidence="7">
    <location>
        <begin position="60"/>
        <end position="79"/>
    </location>
</feature>
<evidence type="ECO:0000256" key="5">
    <source>
        <dbReference type="ARBA" id="ARBA00022989"/>
    </source>
</evidence>
<comment type="pathway">
    <text evidence="2">Cell wall biogenesis; lipoteichoic acid biosynthesis.</text>
</comment>
<organism evidence="9 10">
    <name type="scientific">Candidatus Oscillibacter excrementigallinarum</name>
    <dbReference type="NCBI Taxonomy" id="2838716"/>
    <lineage>
        <taxon>Bacteria</taxon>
        <taxon>Bacillati</taxon>
        <taxon>Bacillota</taxon>
        <taxon>Clostridia</taxon>
        <taxon>Eubacteriales</taxon>
        <taxon>Oscillospiraceae</taxon>
        <taxon>Oscillibacter</taxon>
    </lineage>
</organism>
<evidence type="ECO:0000256" key="2">
    <source>
        <dbReference type="ARBA" id="ARBA00004936"/>
    </source>
</evidence>
<evidence type="ECO:0000256" key="4">
    <source>
        <dbReference type="ARBA" id="ARBA00022692"/>
    </source>
</evidence>
<feature type="transmembrane region" description="Helical" evidence="7">
    <location>
        <begin position="133"/>
        <end position="154"/>
    </location>
</feature>
<proteinExistence type="predicted"/>
<feature type="transmembrane region" description="Helical" evidence="7">
    <location>
        <begin position="166"/>
        <end position="190"/>
    </location>
</feature>
<comment type="subcellular location">
    <subcellularLocation>
        <location evidence="1">Cell membrane</location>
        <topology evidence="1">Multi-pass membrane protein</topology>
    </subcellularLocation>
</comment>
<evidence type="ECO:0000313" key="9">
    <source>
        <dbReference type="EMBL" id="HJB13012.1"/>
    </source>
</evidence>
<dbReference type="GO" id="GO:0005886">
    <property type="term" value="C:plasma membrane"/>
    <property type="evidence" value="ECO:0007669"/>
    <property type="project" value="UniProtKB-SubCell"/>
</dbReference>
<keyword evidence="6 7" id="KW-0472">Membrane</keyword>
<dbReference type="Pfam" id="PF00884">
    <property type="entry name" value="Sulfatase"/>
    <property type="match status" value="1"/>
</dbReference>
<dbReference type="AlphaFoldDB" id="A0A9D2RSF3"/>
<dbReference type="InterPro" id="IPR050448">
    <property type="entry name" value="OpgB/LTA_synthase_biosynth"/>
</dbReference>
<feature type="transmembrane region" description="Helical" evidence="7">
    <location>
        <begin position="84"/>
        <end position="105"/>
    </location>
</feature>
<gene>
    <name evidence="9" type="ORF">H9787_04805</name>
</gene>
<evidence type="ECO:0000256" key="1">
    <source>
        <dbReference type="ARBA" id="ARBA00004651"/>
    </source>
</evidence>
<evidence type="ECO:0000256" key="7">
    <source>
        <dbReference type="SAM" id="Phobius"/>
    </source>
</evidence>
<evidence type="ECO:0000256" key="6">
    <source>
        <dbReference type="ARBA" id="ARBA00023136"/>
    </source>
</evidence>
<reference evidence="9" key="1">
    <citation type="journal article" date="2021" name="PeerJ">
        <title>Extensive microbial diversity within the chicken gut microbiome revealed by metagenomics and culture.</title>
        <authorList>
            <person name="Gilroy R."/>
            <person name="Ravi A."/>
            <person name="Getino M."/>
            <person name="Pursley I."/>
            <person name="Horton D.L."/>
            <person name="Alikhan N.F."/>
            <person name="Baker D."/>
            <person name="Gharbi K."/>
            <person name="Hall N."/>
            <person name="Watson M."/>
            <person name="Adriaenssens E.M."/>
            <person name="Foster-Nyarko E."/>
            <person name="Jarju S."/>
            <person name="Secka A."/>
            <person name="Antonio M."/>
            <person name="Oren A."/>
            <person name="Chaudhuri R.R."/>
            <person name="La Ragione R."/>
            <person name="Hildebrand F."/>
            <person name="Pallen M.J."/>
        </authorList>
    </citation>
    <scope>NUCLEOTIDE SEQUENCE</scope>
    <source>
        <strain evidence="9">ChiBcec18-1249</strain>
    </source>
</reference>
<evidence type="ECO:0000313" key="10">
    <source>
        <dbReference type="Proteomes" id="UP000823824"/>
    </source>
</evidence>
<dbReference type="InterPro" id="IPR017850">
    <property type="entry name" value="Alkaline_phosphatase_core_sf"/>
</dbReference>
<name>A0A9D2RSF3_9FIRM</name>
<keyword evidence="4 7" id="KW-0812">Transmembrane</keyword>
<dbReference type="PANTHER" id="PTHR47371">
    <property type="entry name" value="LIPOTEICHOIC ACID SYNTHASE"/>
    <property type="match status" value="1"/>
</dbReference>
<sequence>MRQTSSPAAADARWHPQERRAFLYLPLLALLVSTVVELFNHKAFTEGPASFWRYLSDEPLAFLVNILIVLVTLSPAFFFRRRAFWCALVSFLWLVAGGVNGFILLNRMTPFTVADLTVFETGLDTVPNYLSTGYIVLLAAALAVVAAGLALLFWKGPRSHQTARARILTGAVAMAVSSILMGGSCALAFATGHLSDQFANLAFAYEDYGFSYCFLQTWLNRGVHRPSGYGRPAVEKIANTVEEKVASQSADVQTDVNVIFIQLESYIDPSQIQGLELSEDPVPNWTALKEEYSSGYLTVPVVGAGTANTEFEVLTGMSTRFFGPGEYPYQTCLTDQTVESVAYDLKANGYATHAIHNHRAAFYSRNEVYPNLGFDDFTALEYMPAVKTTPTNWAKDAVLKKQILQALDVTEDQADLVFTVSVQGHGKYPTEQVLEDPAITVEKCPDEDYRYAMEYYVNQVHEMDAFVGELVKELSQREEKTVLVLYGDHLPALGLDAADMESSSLYRTEYIIWDNFGLEQQDEDLAAYQLSASVLGRLGITTGLMNGFQQTCREEPTYWRDLRMLQYDALYGNGFLYGAQGRYAPTEMKMGMVPIEITGMEQRAGDWFILGKNFTPYCVVTEADGDLLETEYESPWLLRLKEEPDTTDYRELEISVVDKHNEILSNTE</sequence>
<keyword evidence="5 7" id="KW-1133">Transmembrane helix</keyword>
<dbReference type="CDD" id="cd16015">
    <property type="entry name" value="LTA_synthase"/>
    <property type="match status" value="1"/>
</dbReference>
<protein>
    <submittedName>
        <fullName evidence="9">LTA synthase family protein</fullName>
    </submittedName>
</protein>
<dbReference type="SUPFAM" id="SSF53649">
    <property type="entry name" value="Alkaline phosphatase-like"/>
    <property type="match status" value="1"/>
</dbReference>
<dbReference type="EMBL" id="DWZJ01000037">
    <property type="protein sequence ID" value="HJB13012.1"/>
    <property type="molecule type" value="Genomic_DNA"/>
</dbReference>
<dbReference type="Gene3D" id="3.40.720.10">
    <property type="entry name" value="Alkaline Phosphatase, subunit A"/>
    <property type="match status" value="1"/>
</dbReference>
<dbReference type="PANTHER" id="PTHR47371:SF3">
    <property type="entry name" value="PHOSPHOGLYCEROL TRANSFERASE I"/>
    <property type="match status" value="1"/>
</dbReference>
<evidence type="ECO:0000259" key="8">
    <source>
        <dbReference type="Pfam" id="PF00884"/>
    </source>
</evidence>
<feature type="transmembrane region" description="Helical" evidence="7">
    <location>
        <begin position="21"/>
        <end position="40"/>
    </location>
</feature>